<dbReference type="PANTHER" id="PTHR43841">
    <property type="entry name" value="3-HYDROXYACYL-THIOESTER DEHYDRATASE HTDX-RELATED"/>
    <property type="match status" value="1"/>
</dbReference>
<dbReference type="KEGG" id="parq:DSM112329_01251"/>
<feature type="region of interest" description="Disordered" evidence="2">
    <location>
        <begin position="298"/>
        <end position="320"/>
    </location>
</feature>
<dbReference type="RefSeq" id="WP_354700957.1">
    <property type="nucleotide sequence ID" value="NZ_CP114014.1"/>
</dbReference>
<dbReference type="Pfam" id="PF01575">
    <property type="entry name" value="MaoC_dehydratas"/>
    <property type="match status" value="1"/>
</dbReference>
<sequence length="320" mass="33648">MSTTIKELDGAPSIVAGYAKAFGSALPLVGKLPLPLPGGGGDLPDLELRVPSLKTDLGHLSAYAQVCGFTLRDTLPVTYLNVRAFPVHIALMTDAQFPFGPVGLVHLTNTITQARPVSVREELSLRVWTTGLDPHPKGRTLTLHTEAADASGAVVWTAASTMLHRSHPPGGSGDRVERGPDADVPASATWKVPGDQGRRYAAVSGDRNPIHLYGLTAKAFGFPRAIAHGLWTKAHALAAIESQLPDAFTVDVEFRKPVLLPTKVTFGSATDAKTGVTAFAVRDAKKDSAHLVGTVTPAAAAKTPPKKTPVKKTTTARTTA</sequence>
<reference evidence="4" key="1">
    <citation type="submission" date="2022-12" db="EMBL/GenBank/DDBJ databases">
        <title>Paraconexibacter alkalitolerans sp. nov. and Baekduia alba sp. nov., isolated from soil and emended description of the genera Paraconexibacter (Chun et al., 2020) and Baekduia (An et al., 2020).</title>
        <authorList>
            <person name="Vieira S."/>
            <person name="Huber K.J."/>
            <person name="Geppert A."/>
            <person name="Wolf J."/>
            <person name="Neumann-Schaal M."/>
            <person name="Muesken M."/>
            <person name="Overmann J."/>
        </authorList>
    </citation>
    <scope>NUCLEOTIDE SEQUENCE</scope>
    <source>
        <strain evidence="4">AEG42_29</strain>
    </source>
</reference>
<dbReference type="InterPro" id="IPR029069">
    <property type="entry name" value="HotDog_dom_sf"/>
</dbReference>
<dbReference type="AlphaFoldDB" id="A0AAU7ASR7"/>
<accession>A0AAU7ASR7</accession>
<dbReference type="InterPro" id="IPR002539">
    <property type="entry name" value="MaoC-like_dom"/>
</dbReference>
<evidence type="ECO:0000256" key="1">
    <source>
        <dbReference type="ARBA" id="ARBA00005254"/>
    </source>
</evidence>
<organism evidence="4">
    <name type="scientific">Paraconexibacter sp. AEG42_29</name>
    <dbReference type="NCBI Taxonomy" id="2997339"/>
    <lineage>
        <taxon>Bacteria</taxon>
        <taxon>Bacillati</taxon>
        <taxon>Actinomycetota</taxon>
        <taxon>Thermoleophilia</taxon>
        <taxon>Solirubrobacterales</taxon>
        <taxon>Paraconexibacteraceae</taxon>
        <taxon>Paraconexibacter</taxon>
    </lineage>
</organism>
<name>A0AAU7ASR7_9ACTN</name>
<evidence type="ECO:0000259" key="3">
    <source>
        <dbReference type="Pfam" id="PF01575"/>
    </source>
</evidence>
<dbReference type="Gene3D" id="3.10.129.10">
    <property type="entry name" value="Hotdog Thioesterase"/>
    <property type="match status" value="1"/>
</dbReference>
<dbReference type="SUPFAM" id="SSF54637">
    <property type="entry name" value="Thioesterase/thiol ester dehydrase-isomerase"/>
    <property type="match status" value="2"/>
</dbReference>
<feature type="compositionally biased region" description="Low complexity" evidence="2">
    <location>
        <begin position="311"/>
        <end position="320"/>
    </location>
</feature>
<comment type="similarity">
    <text evidence="1">Belongs to the enoyl-CoA hydratase/isomerase family.</text>
</comment>
<dbReference type="PANTHER" id="PTHR43841:SF1">
    <property type="entry name" value="3-HYDROXYACYL-THIOESTER DEHYDRATASE X"/>
    <property type="match status" value="1"/>
</dbReference>
<proteinExistence type="inferred from homology"/>
<feature type="domain" description="MaoC-like" evidence="3">
    <location>
        <begin position="182"/>
        <end position="273"/>
    </location>
</feature>
<protein>
    <recommendedName>
        <fullName evidence="3">MaoC-like domain-containing protein</fullName>
    </recommendedName>
</protein>
<gene>
    <name evidence="4" type="ORF">DSM112329_01251</name>
</gene>
<evidence type="ECO:0000256" key="2">
    <source>
        <dbReference type="SAM" id="MobiDB-lite"/>
    </source>
</evidence>
<evidence type="ECO:0000313" key="4">
    <source>
        <dbReference type="EMBL" id="XAY04418.1"/>
    </source>
</evidence>
<dbReference type="EMBL" id="CP114014">
    <property type="protein sequence ID" value="XAY04418.1"/>
    <property type="molecule type" value="Genomic_DNA"/>
</dbReference>